<protein>
    <submittedName>
        <fullName evidence="1">Separase</fullName>
    </submittedName>
</protein>
<evidence type="ECO:0000313" key="2">
    <source>
        <dbReference type="Proteomes" id="UP001060215"/>
    </source>
</evidence>
<proteinExistence type="predicted"/>
<dbReference type="EMBL" id="CM045771">
    <property type="protein sequence ID" value="KAI7988715.1"/>
    <property type="molecule type" value="Genomic_DNA"/>
</dbReference>
<keyword evidence="2" id="KW-1185">Reference proteome</keyword>
<organism evidence="1 2">
    <name type="scientific">Camellia lanceoleosa</name>
    <dbReference type="NCBI Taxonomy" id="1840588"/>
    <lineage>
        <taxon>Eukaryota</taxon>
        <taxon>Viridiplantae</taxon>
        <taxon>Streptophyta</taxon>
        <taxon>Embryophyta</taxon>
        <taxon>Tracheophyta</taxon>
        <taxon>Spermatophyta</taxon>
        <taxon>Magnoliopsida</taxon>
        <taxon>eudicotyledons</taxon>
        <taxon>Gunneridae</taxon>
        <taxon>Pentapetalae</taxon>
        <taxon>asterids</taxon>
        <taxon>Ericales</taxon>
        <taxon>Theaceae</taxon>
        <taxon>Camellia</taxon>
    </lineage>
</organism>
<comment type="caution">
    <text evidence="1">The sequence shown here is derived from an EMBL/GenBank/DDBJ whole genome shotgun (WGS) entry which is preliminary data.</text>
</comment>
<accession>A0ACC0FIZ6</accession>
<gene>
    <name evidence="1" type="ORF">LOK49_LG13G01565</name>
</gene>
<dbReference type="Proteomes" id="UP001060215">
    <property type="component" value="Chromosome 14"/>
</dbReference>
<reference evidence="1 2" key="1">
    <citation type="journal article" date="2022" name="Plant J.">
        <title>Chromosome-level genome of Camellia lanceoleosa provides a valuable resource for understanding genome evolution and self-incompatibility.</title>
        <authorList>
            <person name="Gong W."/>
            <person name="Xiao S."/>
            <person name="Wang L."/>
            <person name="Liao Z."/>
            <person name="Chang Y."/>
            <person name="Mo W."/>
            <person name="Hu G."/>
            <person name="Li W."/>
            <person name="Zhao G."/>
            <person name="Zhu H."/>
            <person name="Hu X."/>
            <person name="Ji K."/>
            <person name="Xiang X."/>
            <person name="Song Q."/>
            <person name="Yuan D."/>
            <person name="Jin S."/>
            <person name="Zhang L."/>
        </authorList>
    </citation>
    <scope>NUCLEOTIDE SEQUENCE [LARGE SCALE GENOMIC DNA]</scope>
    <source>
        <strain evidence="1">SQ_2022a</strain>
    </source>
</reference>
<evidence type="ECO:0000313" key="1">
    <source>
        <dbReference type="EMBL" id="KAI7988715.1"/>
    </source>
</evidence>
<sequence length="122" mass="14032">MDSDAESSLISKLQSSDLHHFHHLFFDYLRPFTDLTTTTKPKRSKKPSNATAKDHQSFLRSLSKKFLSFLNRSLSLIPKCLSETPKLDPQFALQLFTTYKLCLNCLQLISSQLSCKPYSFQI</sequence>
<name>A0ACC0FIZ6_9ERIC</name>